<dbReference type="PANTHER" id="PTHR46599">
    <property type="entry name" value="PIGGYBAC TRANSPOSABLE ELEMENT-DERIVED PROTEIN 4"/>
    <property type="match status" value="1"/>
</dbReference>
<evidence type="ECO:0000313" key="3">
    <source>
        <dbReference type="RefSeq" id="XP_006817194.1"/>
    </source>
</evidence>
<evidence type="ECO:0000259" key="1">
    <source>
        <dbReference type="Pfam" id="PF13843"/>
    </source>
</evidence>
<evidence type="ECO:0000313" key="2">
    <source>
        <dbReference type="Proteomes" id="UP000694865"/>
    </source>
</evidence>
<organism evidence="2 3">
    <name type="scientific">Saccoglossus kowalevskii</name>
    <name type="common">Acorn worm</name>
    <dbReference type="NCBI Taxonomy" id="10224"/>
    <lineage>
        <taxon>Eukaryota</taxon>
        <taxon>Metazoa</taxon>
        <taxon>Hemichordata</taxon>
        <taxon>Enteropneusta</taxon>
        <taxon>Harrimaniidae</taxon>
        <taxon>Saccoglossus</taxon>
    </lineage>
</organism>
<dbReference type="Pfam" id="PF13843">
    <property type="entry name" value="DDE_Tnp_1_7"/>
    <property type="match status" value="1"/>
</dbReference>
<dbReference type="InterPro" id="IPR029526">
    <property type="entry name" value="PGBD"/>
</dbReference>
<dbReference type="GeneID" id="102807398"/>
<name>A0ABM0MB03_SACKO</name>
<sequence length="125" mass="14661">MGVDSKLEIGDYWSTCQAIRNAYIANIMTRNRFQKLMQYFHCNDPQNDPMNIANDQERKEKRKQAPLYKLQPVLDTVFQKSRECYNMHREVSLDESIVGYKGRFGGIPPVFIQGKPRAKGFKIWI</sequence>
<reference evidence="3" key="1">
    <citation type="submission" date="2025-08" db="UniProtKB">
        <authorList>
            <consortium name="RefSeq"/>
        </authorList>
    </citation>
    <scope>IDENTIFICATION</scope>
    <source>
        <tissue evidence="3">Testes</tissue>
    </source>
</reference>
<feature type="domain" description="PiggyBac transposable element-derived protein" evidence="1">
    <location>
        <begin position="1"/>
        <end position="124"/>
    </location>
</feature>
<accession>A0ABM0MB03</accession>
<protein>
    <submittedName>
        <fullName evidence="3">PiggyBac transposable element-derived protein 4-like</fullName>
    </submittedName>
</protein>
<proteinExistence type="predicted"/>
<dbReference type="Proteomes" id="UP000694865">
    <property type="component" value="Unplaced"/>
</dbReference>
<gene>
    <name evidence="3" type="primary">LOC102807398</name>
</gene>
<dbReference type="PANTHER" id="PTHR46599:SF3">
    <property type="entry name" value="PIGGYBAC TRANSPOSABLE ELEMENT-DERIVED PROTEIN 4"/>
    <property type="match status" value="1"/>
</dbReference>
<keyword evidence="2" id="KW-1185">Reference proteome</keyword>
<dbReference type="RefSeq" id="XP_006817194.1">
    <property type="nucleotide sequence ID" value="XM_006817131.1"/>
</dbReference>